<accession>A0ABS4G3H5</accession>
<feature type="domain" description="PhoU" evidence="2">
    <location>
        <begin position="16"/>
        <end position="104"/>
    </location>
</feature>
<comment type="subunit">
    <text evidence="1">Homodimer.</text>
</comment>
<gene>
    <name evidence="3" type="ORF">J2Z34_001571</name>
</gene>
<dbReference type="EMBL" id="JAGGKC010000011">
    <property type="protein sequence ID" value="MBP1919084.1"/>
    <property type="molecule type" value="Genomic_DNA"/>
</dbReference>
<protein>
    <recommendedName>
        <fullName evidence="1">Phosphate-specific transport system accessory protein PhoU</fullName>
    </recommendedName>
</protein>
<sequence length="229" mass="26013">MRKRFDQELEILNAEIIKMGSLIETAIETSVNALVDQDMSLIEIVNNLEIEIDEMEKIIEKHCMNLLVQQQPVASDLRLIEAALKLITDMERIGDHAEDIAEITKLFENKKFIKNLVHIPQMAEVTISMVKRSLAAYVNKDEKLAIQVCIDDDIVDNLFVTVKTELIDMIREDSNNGEQAIDLIMIAKYFERIGDHAQNIAEWVIFSVTGEHKNTDNIGKTIQAGSFAE</sequence>
<dbReference type="PIRSF" id="PIRSF003107">
    <property type="entry name" value="PhoU"/>
    <property type="match status" value="1"/>
</dbReference>
<dbReference type="NCBIfam" id="TIGR02135">
    <property type="entry name" value="phoU_full"/>
    <property type="match status" value="1"/>
</dbReference>
<evidence type="ECO:0000313" key="3">
    <source>
        <dbReference type="EMBL" id="MBP1919084.1"/>
    </source>
</evidence>
<reference evidence="3 4" key="1">
    <citation type="submission" date="2021-03" db="EMBL/GenBank/DDBJ databases">
        <title>Genomic Encyclopedia of Type Strains, Phase IV (KMG-IV): sequencing the most valuable type-strain genomes for metagenomic binning, comparative biology and taxonomic classification.</title>
        <authorList>
            <person name="Goeker M."/>
        </authorList>
    </citation>
    <scope>NUCLEOTIDE SEQUENCE [LARGE SCALE GENOMIC DNA]</scope>
    <source>
        <strain evidence="3 4">DSM 6139</strain>
    </source>
</reference>
<dbReference type="Proteomes" id="UP001519271">
    <property type="component" value="Unassembled WGS sequence"/>
</dbReference>
<dbReference type="InterPro" id="IPR028366">
    <property type="entry name" value="PhoU"/>
</dbReference>
<keyword evidence="1" id="KW-0592">Phosphate transport</keyword>
<dbReference type="PANTHER" id="PTHR42930">
    <property type="entry name" value="PHOSPHATE-SPECIFIC TRANSPORT SYSTEM ACCESSORY PROTEIN PHOU"/>
    <property type="match status" value="1"/>
</dbReference>
<keyword evidence="1" id="KW-0963">Cytoplasm</keyword>
<comment type="caution">
    <text evidence="3">The sequence shown here is derived from an EMBL/GenBank/DDBJ whole genome shotgun (WGS) entry which is preliminary data.</text>
</comment>
<organism evidence="3 4">
    <name type="scientific">Youngiibacter multivorans</name>
    <dbReference type="NCBI Taxonomy" id="937251"/>
    <lineage>
        <taxon>Bacteria</taxon>
        <taxon>Bacillati</taxon>
        <taxon>Bacillota</taxon>
        <taxon>Clostridia</taxon>
        <taxon>Eubacteriales</taxon>
        <taxon>Clostridiaceae</taxon>
        <taxon>Youngiibacter</taxon>
    </lineage>
</organism>
<proteinExistence type="inferred from homology"/>
<evidence type="ECO:0000313" key="4">
    <source>
        <dbReference type="Proteomes" id="UP001519271"/>
    </source>
</evidence>
<dbReference type="PANTHER" id="PTHR42930:SF3">
    <property type="entry name" value="PHOSPHATE-SPECIFIC TRANSPORT SYSTEM ACCESSORY PROTEIN PHOU"/>
    <property type="match status" value="1"/>
</dbReference>
<comment type="subcellular location">
    <subcellularLocation>
        <location evidence="1">Cytoplasm</location>
    </subcellularLocation>
</comment>
<dbReference type="Pfam" id="PF01895">
    <property type="entry name" value="PhoU"/>
    <property type="match status" value="2"/>
</dbReference>
<keyword evidence="4" id="KW-1185">Reference proteome</keyword>
<evidence type="ECO:0000259" key="2">
    <source>
        <dbReference type="Pfam" id="PF01895"/>
    </source>
</evidence>
<feature type="domain" description="PhoU" evidence="2">
    <location>
        <begin position="119"/>
        <end position="204"/>
    </location>
</feature>
<dbReference type="InterPro" id="IPR038078">
    <property type="entry name" value="PhoU-like_sf"/>
</dbReference>
<comment type="similarity">
    <text evidence="1">Belongs to the PhoU family.</text>
</comment>
<keyword evidence="1" id="KW-0813">Transport</keyword>
<comment type="function">
    <text evidence="1">Plays a role in the regulation of phosphate uptake.</text>
</comment>
<name>A0ABS4G3H5_9CLOT</name>
<evidence type="ECO:0000256" key="1">
    <source>
        <dbReference type="PIRNR" id="PIRNR003107"/>
    </source>
</evidence>
<dbReference type="RefSeq" id="WP_209459303.1">
    <property type="nucleotide sequence ID" value="NZ_JAGGKC010000011.1"/>
</dbReference>
<dbReference type="InterPro" id="IPR026022">
    <property type="entry name" value="PhoU_dom"/>
</dbReference>
<dbReference type="SUPFAM" id="SSF109755">
    <property type="entry name" value="PhoU-like"/>
    <property type="match status" value="1"/>
</dbReference>
<dbReference type="Gene3D" id="1.20.58.220">
    <property type="entry name" value="Phosphate transport system protein phou homolog 2, domain 2"/>
    <property type="match status" value="1"/>
</dbReference>